<name>A0A6G1LLG7_9PEZI</name>
<reference evidence="1" key="1">
    <citation type="journal article" date="2020" name="Stud. Mycol.">
        <title>101 Dothideomycetes genomes: a test case for predicting lifestyles and emergence of pathogens.</title>
        <authorList>
            <person name="Haridas S."/>
            <person name="Albert R."/>
            <person name="Binder M."/>
            <person name="Bloem J."/>
            <person name="Labutti K."/>
            <person name="Salamov A."/>
            <person name="Andreopoulos B."/>
            <person name="Baker S."/>
            <person name="Barry K."/>
            <person name="Bills G."/>
            <person name="Bluhm B."/>
            <person name="Cannon C."/>
            <person name="Castanera R."/>
            <person name="Culley D."/>
            <person name="Daum C."/>
            <person name="Ezra D."/>
            <person name="Gonzalez J."/>
            <person name="Henrissat B."/>
            <person name="Kuo A."/>
            <person name="Liang C."/>
            <person name="Lipzen A."/>
            <person name="Lutzoni F."/>
            <person name="Magnuson J."/>
            <person name="Mondo S."/>
            <person name="Nolan M."/>
            <person name="Ohm R."/>
            <person name="Pangilinan J."/>
            <person name="Park H.-J."/>
            <person name="Ramirez L."/>
            <person name="Alfaro M."/>
            <person name="Sun H."/>
            <person name="Tritt A."/>
            <person name="Yoshinaga Y."/>
            <person name="Zwiers L.-H."/>
            <person name="Turgeon B."/>
            <person name="Goodwin S."/>
            <person name="Spatafora J."/>
            <person name="Crous P."/>
            <person name="Grigoriev I."/>
        </authorList>
    </citation>
    <scope>NUCLEOTIDE SEQUENCE</scope>
    <source>
        <strain evidence="1">CBS 116005</strain>
    </source>
</reference>
<evidence type="ECO:0000313" key="2">
    <source>
        <dbReference type="Proteomes" id="UP000799436"/>
    </source>
</evidence>
<organism evidence="1 2">
    <name type="scientific">Teratosphaeria nubilosa</name>
    <dbReference type="NCBI Taxonomy" id="161662"/>
    <lineage>
        <taxon>Eukaryota</taxon>
        <taxon>Fungi</taxon>
        <taxon>Dikarya</taxon>
        <taxon>Ascomycota</taxon>
        <taxon>Pezizomycotina</taxon>
        <taxon>Dothideomycetes</taxon>
        <taxon>Dothideomycetidae</taxon>
        <taxon>Mycosphaerellales</taxon>
        <taxon>Teratosphaeriaceae</taxon>
        <taxon>Teratosphaeria</taxon>
    </lineage>
</organism>
<dbReference type="Proteomes" id="UP000799436">
    <property type="component" value="Unassembled WGS sequence"/>
</dbReference>
<protein>
    <submittedName>
        <fullName evidence="1">Uncharacterized protein</fullName>
    </submittedName>
</protein>
<keyword evidence="2" id="KW-1185">Reference proteome</keyword>
<dbReference type="EMBL" id="ML995811">
    <property type="protein sequence ID" value="KAF2773460.1"/>
    <property type="molecule type" value="Genomic_DNA"/>
</dbReference>
<dbReference type="AlphaFoldDB" id="A0A6G1LLG7"/>
<accession>A0A6G1LLG7</accession>
<proteinExistence type="predicted"/>
<sequence length="120" mass="13138">MPHLVFTLAQGLGSIEASCEHRAREDNHAPVRSEANYNPELEVFPCDVSWRDGEYPEQIGIPSLGGWQAAKIVLLSGYAGQLGRSGSRHATIRQSRAGNLHEVHGCAIFQGRCRRDGKVS</sequence>
<evidence type="ECO:0000313" key="1">
    <source>
        <dbReference type="EMBL" id="KAF2773460.1"/>
    </source>
</evidence>
<gene>
    <name evidence="1" type="ORF">EJ03DRAFT_132332</name>
</gene>